<dbReference type="InterPro" id="IPR029044">
    <property type="entry name" value="Nucleotide-diphossugar_trans"/>
</dbReference>
<dbReference type="GO" id="GO:0016757">
    <property type="term" value="F:glycosyltransferase activity"/>
    <property type="evidence" value="ECO:0007669"/>
    <property type="project" value="UniProtKB-KW"/>
</dbReference>
<feature type="domain" description="Glycosyltransferase subfamily 4-like N-terminal" evidence="5">
    <location>
        <begin position="34"/>
        <end position="155"/>
    </location>
</feature>
<dbReference type="Gene3D" id="3.90.550.10">
    <property type="entry name" value="Spore Coat Polysaccharide Biosynthesis Protein SpsA, Chain A"/>
    <property type="match status" value="1"/>
</dbReference>
<keyword evidence="2 6" id="KW-0808">Transferase</keyword>
<dbReference type="RefSeq" id="WP_338748869.1">
    <property type="nucleotide sequence ID" value="NZ_CP144913.1"/>
</dbReference>
<proteinExistence type="predicted"/>
<dbReference type="Proteomes" id="UP001382727">
    <property type="component" value="Chromosome"/>
</dbReference>
<dbReference type="PANTHER" id="PTHR43685">
    <property type="entry name" value="GLYCOSYLTRANSFERASE"/>
    <property type="match status" value="1"/>
</dbReference>
<dbReference type="Pfam" id="PF13579">
    <property type="entry name" value="Glyco_trans_4_4"/>
    <property type="match status" value="1"/>
</dbReference>
<name>A0ABZ2MGF7_9MICO</name>
<feature type="domain" description="Glycosyl transferase family 1" evidence="3">
    <location>
        <begin position="172"/>
        <end position="324"/>
    </location>
</feature>
<dbReference type="PANTHER" id="PTHR43685:SF3">
    <property type="entry name" value="SLR2126 PROTEIN"/>
    <property type="match status" value="1"/>
</dbReference>
<feature type="domain" description="Glycosyltransferase 2-like" evidence="4">
    <location>
        <begin position="375"/>
        <end position="503"/>
    </location>
</feature>
<keyword evidence="1 6" id="KW-0328">Glycosyltransferase</keyword>
<dbReference type="InterPro" id="IPR001296">
    <property type="entry name" value="Glyco_trans_1"/>
</dbReference>
<reference evidence="6 7" key="1">
    <citation type="submission" date="2024-02" db="EMBL/GenBank/DDBJ databases">
        <title>Janibacter sp. nov., isolated from gut of marine sandworm.</title>
        <authorList>
            <person name="Kim B."/>
            <person name="Jun M.O."/>
            <person name="Shin N.-R."/>
        </authorList>
    </citation>
    <scope>NUCLEOTIDE SEQUENCE [LARGE SCALE GENOMIC DNA]</scope>
    <source>
        <strain evidence="6 7">A1S7</strain>
    </source>
</reference>
<sequence length="703" mass="74153">MTSTTRPLRCAIVTAYGGLGGSERWLLSVLTTTRRLDARVVMLQDGPLRSRLIDLGIDVTVLPTGPSGGDIARSIRALTAYLREPDPEVVLANGVKAAAAAVPAARITGVPVVWAKHDFSFDSALGPLLARLSDAVLATSEAVGQAAPASKVVLVPPPRPPLDVLDRTAARERWRKRGTPLPHGPVLAMVGRIVGYKGIDTAVRSLPEAPGWHLVVVGTPADSEPEETHRLARLAASLGVSDRVMFVGEMEDVAGALRAVDAVAVLTRRAGHVGREGYSMVGLEALAARVPLIGAQGNPEVVRMATAGGVVVPVDDPRAVAAALCDLRPGEPASSAGHRLIQEHPDAAQVAGQVAELLAHVALRPGAGLSGPPMTVLTCFRNEAGHIDGVVSAVMRQLRVDDEYLLVDDQSEDGTAAELRAWATRDHRIKVLRGPGINLSAARNHGFEHASSSYVACTDAGVLPHEDWLDTLRAAFAEPGDVDLVVGSFDVDDGSPSKAASRLALFPDPEHTRRRTPLRRVRARLRGGQFRADRLDGRSMACSLEAWRRAGGFDETLSSSEDAIFGYAVRDSGGRSVLSLAARVTWEQPDSLLEMMTTFRKYGYWGGRAGSTPLIAKDMSRVAAMMLALGLATAGGTPGRRVAALGATGYLGLPVTMAIAAGASPGVIARMPFLLLLKDSAKAAGCTHGLVDRARAHVRGMTR</sequence>
<evidence type="ECO:0000256" key="2">
    <source>
        <dbReference type="ARBA" id="ARBA00022679"/>
    </source>
</evidence>
<dbReference type="Pfam" id="PF00534">
    <property type="entry name" value="Glycos_transf_1"/>
    <property type="match status" value="1"/>
</dbReference>
<evidence type="ECO:0000259" key="4">
    <source>
        <dbReference type="Pfam" id="PF00535"/>
    </source>
</evidence>
<dbReference type="EMBL" id="CP144913">
    <property type="protein sequence ID" value="WXB76102.1"/>
    <property type="molecule type" value="Genomic_DNA"/>
</dbReference>
<dbReference type="EC" id="2.4.-.-" evidence="6"/>
<dbReference type="InterPro" id="IPR001173">
    <property type="entry name" value="Glyco_trans_2-like"/>
</dbReference>
<organism evidence="6 7">
    <name type="scientific">Janibacter alittae</name>
    <dbReference type="NCBI Taxonomy" id="3115209"/>
    <lineage>
        <taxon>Bacteria</taxon>
        <taxon>Bacillati</taxon>
        <taxon>Actinomycetota</taxon>
        <taxon>Actinomycetes</taxon>
        <taxon>Micrococcales</taxon>
        <taxon>Intrasporangiaceae</taxon>
        <taxon>Janibacter</taxon>
    </lineage>
</organism>
<evidence type="ECO:0000256" key="1">
    <source>
        <dbReference type="ARBA" id="ARBA00022676"/>
    </source>
</evidence>
<dbReference type="Pfam" id="PF00535">
    <property type="entry name" value="Glycos_transf_2"/>
    <property type="match status" value="1"/>
</dbReference>
<dbReference type="InterPro" id="IPR050834">
    <property type="entry name" value="Glycosyltransf_2"/>
</dbReference>
<dbReference type="InterPro" id="IPR028098">
    <property type="entry name" value="Glyco_trans_4-like_N"/>
</dbReference>
<accession>A0ABZ2MGF7</accession>
<protein>
    <submittedName>
        <fullName evidence="6">Glycosyltransferase</fullName>
        <ecNumber evidence="6">2.4.-.-</ecNumber>
    </submittedName>
</protein>
<gene>
    <name evidence="6" type="ORF">V1351_14335</name>
</gene>
<evidence type="ECO:0000313" key="7">
    <source>
        <dbReference type="Proteomes" id="UP001382727"/>
    </source>
</evidence>
<dbReference type="SUPFAM" id="SSF53448">
    <property type="entry name" value="Nucleotide-diphospho-sugar transferases"/>
    <property type="match status" value="1"/>
</dbReference>
<evidence type="ECO:0000259" key="5">
    <source>
        <dbReference type="Pfam" id="PF13579"/>
    </source>
</evidence>
<dbReference type="Gene3D" id="3.40.50.2000">
    <property type="entry name" value="Glycogen Phosphorylase B"/>
    <property type="match status" value="2"/>
</dbReference>
<dbReference type="SUPFAM" id="SSF53756">
    <property type="entry name" value="UDP-Glycosyltransferase/glycogen phosphorylase"/>
    <property type="match status" value="1"/>
</dbReference>
<keyword evidence="7" id="KW-1185">Reference proteome</keyword>
<dbReference type="CDD" id="cd03801">
    <property type="entry name" value="GT4_PimA-like"/>
    <property type="match status" value="1"/>
</dbReference>
<evidence type="ECO:0000313" key="6">
    <source>
        <dbReference type="EMBL" id="WXB76102.1"/>
    </source>
</evidence>
<evidence type="ECO:0000259" key="3">
    <source>
        <dbReference type="Pfam" id="PF00534"/>
    </source>
</evidence>